<name>A0A9P0M1F8_ACAOB</name>
<proteinExistence type="predicted"/>
<evidence type="ECO:0000313" key="3">
    <source>
        <dbReference type="Proteomes" id="UP001152888"/>
    </source>
</evidence>
<dbReference type="Proteomes" id="UP001152888">
    <property type="component" value="Unassembled WGS sequence"/>
</dbReference>
<evidence type="ECO:0000313" key="2">
    <source>
        <dbReference type="EMBL" id="CAH2009954.1"/>
    </source>
</evidence>
<organism evidence="2 3">
    <name type="scientific">Acanthoscelides obtectus</name>
    <name type="common">Bean weevil</name>
    <name type="synonym">Bruchus obtectus</name>
    <dbReference type="NCBI Taxonomy" id="200917"/>
    <lineage>
        <taxon>Eukaryota</taxon>
        <taxon>Metazoa</taxon>
        <taxon>Ecdysozoa</taxon>
        <taxon>Arthropoda</taxon>
        <taxon>Hexapoda</taxon>
        <taxon>Insecta</taxon>
        <taxon>Pterygota</taxon>
        <taxon>Neoptera</taxon>
        <taxon>Endopterygota</taxon>
        <taxon>Coleoptera</taxon>
        <taxon>Polyphaga</taxon>
        <taxon>Cucujiformia</taxon>
        <taxon>Chrysomeloidea</taxon>
        <taxon>Chrysomelidae</taxon>
        <taxon>Bruchinae</taxon>
        <taxon>Bruchini</taxon>
        <taxon>Acanthoscelides</taxon>
    </lineage>
</organism>
<evidence type="ECO:0000256" key="1">
    <source>
        <dbReference type="SAM" id="MobiDB-lite"/>
    </source>
</evidence>
<feature type="region of interest" description="Disordered" evidence="1">
    <location>
        <begin position="86"/>
        <end position="105"/>
    </location>
</feature>
<gene>
    <name evidence="2" type="ORF">ACAOBT_LOCUS31224</name>
</gene>
<dbReference type="AlphaFoldDB" id="A0A9P0M1F8"/>
<dbReference type="EMBL" id="CAKOFQ010007934">
    <property type="protein sequence ID" value="CAH2009954.1"/>
    <property type="molecule type" value="Genomic_DNA"/>
</dbReference>
<dbReference type="OrthoDB" id="7424185at2759"/>
<feature type="compositionally biased region" description="Basic residues" evidence="1">
    <location>
        <begin position="143"/>
        <end position="154"/>
    </location>
</feature>
<accession>A0A9P0M1F8</accession>
<feature type="compositionally biased region" description="Basic and acidic residues" evidence="1">
    <location>
        <begin position="130"/>
        <end position="142"/>
    </location>
</feature>
<comment type="caution">
    <text evidence="2">The sequence shown here is derived from an EMBL/GenBank/DDBJ whole genome shotgun (WGS) entry which is preliminary data.</text>
</comment>
<protein>
    <submittedName>
        <fullName evidence="2">Uncharacterized protein</fullName>
    </submittedName>
</protein>
<sequence>MRASIACPPSIESRGSVHNLQLDIMDDIVQTRKVRMKMWNTSNGKVCELQHLDETGDVQAVQRYTSNVARRFSDFVGTTLAPIPSMSKRRASERPQPFTSGTKEASSGIVCINTDPIFHSLSTSATEINQCEKEQEDKDKPSTSRRRGQLKNKRSNTFDVSILQQKLSTMEAMSIPTPSNWCTKRHQPTRGDIIKAAVSSQKDRKPGKAMWDDKTRSLVDPQGLGSAIEVFLRKTSPSDSDNVTNTSPTKSLSRIISKGAAPGRSKTWCCKGRRERGLDAPRENKNLYNSCTKGITIKLQIKKVCYL</sequence>
<reference evidence="2" key="1">
    <citation type="submission" date="2022-03" db="EMBL/GenBank/DDBJ databases">
        <authorList>
            <person name="Sayadi A."/>
        </authorList>
    </citation>
    <scope>NUCLEOTIDE SEQUENCE</scope>
</reference>
<keyword evidence="3" id="KW-1185">Reference proteome</keyword>
<feature type="region of interest" description="Disordered" evidence="1">
    <location>
        <begin position="128"/>
        <end position="156"/>
    </location>
</feature>